<dbReference type="PANTHER" id="PTHR30522">
    <property type="entry name" value="NUCLEOSIDE TRIPHOSPHATE PYROPHOSPHOHYDROLASE"/>
    <property type="match status" value="1"/>
</dbReference>
<dbReference type="EC" id="3.6.1.9" evidence="3"/>
<keyword evidence="4" id="KW-1185">Reference proteome</keyword>
<evidence type="ECO:0000259" key="2">
    <source>
        <dbReference type="Pfam" id="PF03819"/>
    </source>
</evidence>
<sequence length="274" mass="30305">MPEVSKPPDTQARDSTDRPYPAGVEAIFEIARRLRAPDGCPWDREQTPESLRPYLLEETYELLEAIDRGHDDGKVIEELGDVLLQVAMHSAIAEEQGRFDAAQVSEAAAAKMVARHPHVFGDEQVANAEEVLTNWEQRKADEAAQSGRGHETPLDRVPVALPALAWTYGMQKRAARVGFDFETPSGAAEAVSEEAQELALADTPEKAFAEVGDLLFAVVSLARKLRVDPEDALRTAGQKFRDRFAAMDADVRSRGISYRDLDAEELAAIWDRTH</sequence>
<dbReference type="NCBIfam" id="NF007113">
    <property type="entry name" value="PRK09562.1"/>
    <property type="match status" value="1"/>
</dbReference>
<keyword evidence="3" id="KW-0378">Hydrolase</keyword>
<proteinExistence type="predicted"/>
<dbReference type="InterPro" id="IPR048015">
    <property type="entry name" value="NTP-PPase_MazG-like_N"/>
</dbReference>
<dbReference type="GO" id="GO:0047429">
    <property type="term" value="F:nucleoside triphosphate diphosphatase activity"/>
    <property type="evidence" value="ECO:0007669"/>
    <property type="project" value="UniProtKB-EC"/>
</dbReference>
<protein>
    <submittedName>
        <fullName evidence="3">Nucleoside triphosphate pyrophosphohydrolase</fullName>
        <ecNumber evidence="3">3.6.1.9</ecNumber>
    </submittedName>
</protein>
<accession>A0A934N5W2</accession>
<dbReference type="Pfam" id="PF03819">
    <property type="entry name" value="MazG"/>
    <property type="match status" value="1"/>
</dbReference>
<dbReference type="AlphaFoldDB" id="A0A934N5W2"/>
<dbReference type="PANTHER" id="PTHR30522:SF0">
    <property type="entry name" value="NUCLEOSIDE TRIPHOSPHATE PYROPHOSPHOHYDROLASE"/>
    <property type="match status" value="1"/>
</dbReference>
<dbReference type="EMBL" id="JAEKNR010000032">
    <property type="protein sequence ID" value="MBJ7597021.1"/>
    <property type="molecule type" value="Genomic_DNA"/>
</dbReference>
<dbReference type="GO" id="GO:0006950">
    <property type="term" value="P:response to stress"/>
    <property type="evidence" value="ECO:0007669"/>
    <property type="project" value="UniProtKB-ARBA"/>
</dbReference>
<dbReference type="RefSeq" id="WP_338198923.1">
    <property type="nucleotide sequence ID" value="NZ_JAEKNR010000032.1"/>
</dbReference>
<dbReference type="SUPFAM" id="SSF101386">
    <property type="entry name" value="all-alpha NTP pyrophosphatases"/>
    <property type="match status" value="2"/>
</dbReference>
<dbReference type="InterPro" id="IPR021130">
    <property type="entry name" value="PRib-ATP_PPHydrolase-like"/>
</dbReference>
<dbReference type="InterPro" id="IPR048011">
    <property type="entry name" value="NTP-PPase_MazG-like_C"/>
</dbReference>
<dbReference type="InterPro" id="IPR004518">
    <property type="entry name" value="MazG-like_dom"/>
</dbReference>
<organism evidence="3 4">
    <name type="scientific">Candidatus Nephthysia bennettiae</name>
    <dbReference type="NCBI Taxonomy" id="3127016"/>
    <lineage>
        <taxon>Bacteria</taxon>
        <taxon>Bacillati</taxon>
        <taxon>Candidatus Dormiibacterota</taxon>
        <taxon>Candidatus Dormibacteria</taxon>
        <taxon>Candidatus Dormibacterales</taxon>
        <taxon>Candidatus Dormibacteraceae</taxon>
        <taxon>Candidatus Nephthysia</taxon>
    </lineage>
</organism>
<dbReference type="CDD" id="cd11528">
    <property type="entry name" value="NTP-PPase_MazG_Nterm"/>
    <property type="match status" value="1"/>
</dbReference>
<evidence type="ECO:0000256" key="1">
    <source>
        <dbReference type="SAM" id="MobiDB-lite"/>
    </source>
</evidence>
<feature type="domain" description="NTP pyrophosphohydrolase MazG-like" evidence="2">
    <location>
        <begin position="46"/>
        <end position="120"/>
    </location>
</feature>
<dbReference type="NCBIfam" id="TIGR00444">
    <property type="entry name" value="mazG"/>
    <property type="match status" value="1"/>
</dbReference>
<reference evidence="3" key="1">
    <citation type="submission" date="2020-10" db="EMBL/GenBank/DDBJ databases">
        <title>Ca. Dormibacterota MAGs.</title>
        <authorList>
            <person name="Montgomery K."/>
        </authorList>
    </citation>
    <scope>NUCLEOTIDE SEQUENCE [LARGE SCALE GENOMIC DNA]</scope>
    <source>
        <strain evidence="3">SC8812_S17_10</strain>
    </source>
</reference>
<evidence type="ECO:0000313" key="4">
    <source>
        <dbReference type="Proteomes" id="UP000612893"/>
    </source>
</evidence>
<dbReference type="InterPro" id="IPR011551">
    <property type="entry name" value="NTP_PyrPHydrolase_MazG"/>
</dbReference>
<dbReference type="Pfam" id="PF01503">
    <property type="entry name" value="PRA-PH"/>
    <property type="match status" value="1"/>
</dbReference>
<feature type="region of interest" description="Disordered" evidence="1">
    <location>
        <begin position="1"/>
        <end position="21"/>
    </location>
</feature>
<dbReference type="CDD" id="cd11529">
    <property type="entry name" value="NTP-PPase_MazG_Cterm"/>
    <property type="match status" value="1"/>
</dbReference>
<name>A0A934N5W2_9BACT</name>
<dbReference type="FunFam" id="1.10.287.1080:FF:000001">
    <property type="entry name" value="Nucleoside triphosphate pyrophosphohydrolase"/>
    <property type="match status" value="1"/>
</dbReference>
<comment type="caution">
    <text evidence="3">The sequence shown here is derived from an EMBL/GenBank/DDBJ whole genome shotgun (WGS) entry which is preliminary data.</text>
</comment>
<gene>
    <name evidence="3" type="primary">mazG</name>
    <name evidence="3" type="ORF">JF922_02890</name>
</gene>
<dbReference type="Proteomes" id="UP000612893">
    <property type="component" value="Unassembled WGS sequence"/>
</dbReference>
<evidence type="ECO:0000313" key="3">
    <source>
        <dbReference type="EMBL" id="MBJ7597021.1"/>
    </source>
</evidence>
<dbReference type="Gene3D" id="1.10.287.1080">
    <property type="entry name" value="MazG-like"/>
    <property type="match status" value="2"/>
</dbReference>